<dbReference type="InterPro" id="IPR008271">
    <property type="entry name" value="Ser/Thr_kinase_AS"/>
</dbReference>
<feature type="binding site" evidence="6">
    <location>
        <position position="159"/>
    </location>
    <ligand>
        <name>ATP</name>
        <dbReference type="ChEBI" id="CHEBI:30616"/>
    </ligand>
</feature>
<dbReference type="SMART" id="SM00220">
    <property type="entry name" value="S_TKc"/>
    <property type="match status" value="1"/>
</dbReference>
<dbReference type="PROSITE" id="PS00108">
    <property type="entry name" value="PROTEIN_KINASE_ST"/>
    <property type="match status" value="1"/>
</dbReference>
<evidence type="ECO:0000256" key="2">
    <source>
        <dbReference type="ARBA" id="ARBA00022679"/>
    </source>
</evidence>
<evidence type="ECO:0000313" key="10">
    <source>
        <dbReference type="EMBL" id="GFR41984.1"/>
    </source>
</evidence>
<keyword evidence="5 6" id="KW-0067">ATP-binding</keyword>
<keyword evidence="4" id="KW-0418">Kinase</keyword>
<keyword evidence="1 7" id="KW-0723">Serine/threonine-protein kinase</keyword>
<comment type="similarity">
    <text evidence="7">Belongs to the protein kinase superfamily.</text>
</comment>
<reference evidence="10 11" key="1">
    <citation type="journal article" date="2021" name="Sci. Rep.">
        <title>Genome sequencing of the multicellular alga Astrephomene provides insights into convergent evolution of germ-soma differentiation.</title>
        <authorList>
            <person name="Yamashita S."/>
            <person name="Yamamoto K."/>
            <person name="Matsuzaki R."/>
            <person name="Suzuki S."/>
            <person name="Yamaguchi H."/>
            <person name="Hirooka S."/>
            <person name="Minakuchi Y."/>
            <person name="Miyagishima S."/>
            <person name="Kawachi M."/>
            <person name="Toyoda A."/>
            <person name="Nozaki H."/>
        </authorList>
    </citation>
    <scope>NUCLEOTIDE SEQUENCE [LARGE SCALE GENOMIC DNA]</scope>
    <source>
        <strain evidence="10 11">NIES-4017</strain>
    </source>
</reference>
<dbReference type="PANTHER" id="PTHR44329">
    <property type="entry name" value="SERINE/THREONINE-PROTEIN KINASE TNNI3K-RELATED"/>
    <property type="match status" value="1"/>
</dbReference>
<keyword evidence="11" id="KW-1185">Reference proteome</keyword>
<dbReference type="EMBL" id="BMAR01000002">
    <property type="protein sequence ID" value="GFR41984.1"/>
    <property type="molecule type" value="Genomic_DNA"/>
</dbReference>
<dbReference type="GO" id="GO:0004674">
    <property type="term" value="F:protein serine/threonine kinase activity"/>
    <property type="evidence" value="ECO:0007669"/>
    <property type="project" value="UniProtKB-KW"/>
</dbReference>
<accession>A0AAD3DHL3</accession>
<dbReference type="InterPro" id="IPR017441">
    <property type="entry name" value="Protein_kinase_ATP_BS"/>
</dbReference>
<keyword evidence="2" id="KW-0808">Transferase</keyword>
<dbReference type="Proteomes" id="UP001054857">
    <property type="component" value="Unassembled WGS sequence"/>
</dbReference>
<dbReference type="InterPro" id="IPR001245">
    <property type="entry name" value="Ser-Thr/Tyr_kinase_cat_dom"/>
</dbReference>
<dbReference type="PROSITE" id="PS00107">
    <property type="entry name" value="PROTEIN_KINASE_ATP"/>
    <property type="match status" value="1"/>
</dbReference>
<feature type="non-terminal residue" evidence="10">
    <location>
        <position position="484"/>
    </location>
</feature>
<dbReference type="PANTHER" id="PTHR44329:SF214">
    <property type="entry name" value="PROTEIN KINASE DOMAIN-CONTAINING PROTEIN"/>
    <property type="match status" value="1"/>
</dbReference>
<sequence>ASINYKKERSLLKHLSTCNCRACQATSAHLMKFLRSCFGLEAPGEAYKASDDTPNEQGAATVAAPSECQSHESAQPQNPTTVRATAKAIANSLLATNVLSAASNACLHASRVSIETGNVALCDARNILEGLRLTSRKLGRGTYGVVVPGHYRGVSCAVKVMLSEGLSRAALLELILAPSLVHPNVVSAFTSRCATLTDGFFDFIEGERQEQSSDPGHPRSLGPVPIVSDEGFGDPAGADDGGLDPHLVLHQILYELQAKVGQMVVVVVQEFCDKSTLRDALERGLFKPGSSWSERLAMRALLRTAAEVARGLLHLHDAGVVHGDLKPANLLLSSSVKDRRGFTAKVADFGLSHVLPPTANSILTDTWGSVAYMAPEAFSGKVSRAADVWSFGVCLWQMLTGQRPHAGMQQAAVILGVSEGTLQLPWPPATSLTSGLVSLGRRCLSHVPSARPSLLAVLEELVRVEQGIREEALMQGTTTQQQQQ</sequence>
<comment type="caution">
    <text evidence="10">The sequence shown here is derived from an EMBL/GenBank/DDBJ whole genome shotgun (WGS) entry which is preliminary data.</text>
</comment>
<evidence type="ECO:0000256" key="6">
    <source>
        <dbReference type="PROSITE-ProRule" id="PRU10141"/>
    </source>
</evidence>
<dbReference type="Gene3D" id="3.30.200.20">
    <property type="entry name" value="Phosphorylase Kinase, domain 1"/>
    <property type="match status" value="1"/>
</dbReference>
<dbReference type="InterPro" id="IPR051681">
    <property type="entry name" value="Ser/Thr_Kinases-Pseudokinases"/>
</dbReference>
<feature type="domain" description="Protein kinase" evidence="9">
    <location>
        <begin position="132"/>
        <end position="473"/>
    </location>
</feature>
<evidence type="ECO:0000256" key="8">
    <source>
        <dbReference type="SAM" id="MobiDB-lite"/>
    </source>
</evidence>
<organism evidence="10 11">
    <name type="scientific">Astrephomene gubernaculifera</name>
    <dbReference type="NCBI Taxonomy" id="47775"/>
    <lineage>
        <taxon>Eukaryota</taxon>
        <taxon>Viridiplantae</taxon>
        <taxon>Chlorophyta</taxon>
        <taxon>core chlorophytes</taxon>
        <taxon>Chlorophyceae</taxon>
        <taxon>CS clade</taxon>
        <taxon>Chlamydomonadales</taxon>
        <taxon>Astrephomenaceae</taxon>
        <taxon>Astrephomene</taxon>
    </lineage>
</organism>
<dbReference type="InterPro" id="IPR000719">
    <property type="entry name" value="Prot_kinase_dom"/>
</dbReference>
<evidence type="ECO:0000256" key="5">
    <source>
        <dbReference type="ARBA" id="ARBA00022840"/>
    </source>
</evidence>
<gene>
    <name evidence="10" type="ORF">Agub_g2792</name>
</gene>
<feature type="region of interest" description="Disordered" evidence="8">
    <location>
        <begin position="48"/>
        <end position="80"/>
    </location>
</feature>
<dbReference type="SUPFAM" id="SSF56112">
    <property type="entry name" value="Protein kinase-like (PK-like)"/>
    <property type="match status" value="1"/>
</dbReference>
<evidence type="ECO:0000256" key="4">
    <source>
        <dbReference type="ARBA" id="ARBA00022777"/>
    </source>
</evidence>
<proteinExistence type="inferred from homology"/>
<name>A0AAD3DHL3_9CHLO</name>
<evidence type="ECO:0000313" key="11">
    <source>
        <dbReference type="Proteomes" id="UP001054857"/>
    </source>
</evidence>
<dbReference type="InterPro" id="IPR011009">
    <property type="entry name" value="Kinase-like_dom_sf"/>
</dbReference>
<protein>
    <recommendedName>
        <fullName evidence="9">Protein kinase domain-containing protein</fullName>
    </recommendedName>
</protein>
<evidence type="ECO:0000256" key="1">
    <source>
        <dbReference type="ARBA" id="ARBA00022527"/>
    </source>
</evidence>
<dbReference type="AlphaFoldDB" id="A0AAD3DHL3"/>
<dbReference type="GO" id="GO:0005524">
    <property type="term" value="F:ATP binding"/>
    <property type="evidence" value="ECO:0007669"/>
    <property type="project" value="UniProtKB-UniRule"/>
</dbReference>
<evidence type="ECO:0000259" key="9">
    <source>
        <dbReference type="PROSITE" id="PS50011"/>
    </source>
</evidence>
<evidence type="ECO:0000256" key="3">
    <source>
        <dbReference type="ARBA" id="ARBA00022741"/>
    </source>
</evidence>
<dbReference type="PROSITE" id="PS50011">
    <property type="entry name" value="PROTEIN_KINASE_DOM"/>
    <property type="match status" value="1"/>
</dbReference>
<evidence type="ECO:0000256" key="7">
    <source>
        <dbReference type="RuleBase" id="RU000304"/>
    </source>
</evidence>
<dbReference type="Pfam" id="PF07714">
    <property type="entry name" value="PK_Tyr_Ser-Thr"/>
    <property type="match status" value="1"/>
</dbReference>
<feature type="compositionally biased region" description="Polar residues" evidence="8">
    <location>
        <begin position="67"/>
        <end position="80"/>
    </location>
</feature>
<dbReference type="Gene3D" id="1.10.510.10">
    <property type="entry name" value="Transferase(Phosphotransferase) domain 1"/>
    <property type="match status" value="1"/>
</dbReference>
<keyword evidence="3 6" id="KW-0547">Nucleotide-binding</keyword>